<accession>A0A314UBZ2</accession>
<evidence type="ECO:0000313" key="2">
    <source>
        <dbReference type="EMBL" id="PQM33924.1"/>
    </source>
</evidence>
<proteinExistence type="predicted"/>
<evidence type="ECO:0000256" key="1">
    <source>
        <dbReference type="SAM" id="MobiDB-lite"/>
    </source>
</evidence>
<feature type="region of interest" description="Disordered" evidence="1">
    <location>
        <begin position="228"/>
        <end position="291"/>
    </location>
</feature>
<evidence type="ECO:0000313" key="3">
    <source>
        <dbReference type="Proteomes" id="UP000250321"/>
    </source>
</evidence>
<dbReference type="EMBL" id="PJQY01003854">
    <property type="protein sequence ID" value="PQM33924.1"/>
    <property type="molecule type" value="Genomic_DNA"/>
</dbReference>
<comment type="caution">
    <text evidence="2">The sequence shown here is derived from an EMBL/GenBank/DDBJ whole genome shotgun (WGS) entry which is preliminary data.</text>
</comment>
<organism evidence="2 3">
    <name type="scientific">Prunus yedoensis var. nudiflora</name>
    <dbReference type="NCBI Taxonomy" id="2094558"/>
    <lineage>
        <taxon>Eukaryota</taxon>
        <taxon>Viridiplantae</taxon>
        <taxon>Streptophyta</taxon>
        <taxon>Embryophyta</taxon>
        <taxon>Tracheophyta</taxon>
        <taxon>Spermatophyta</taxon>
        <taxon>Magnoliopsida</taxon>
        <taxon>eudicotyledons</taxon>
        <taxon>Gunneridae</taxon>
        <taxon>Pentapetalae</taxon>
        <taxon>rosids</taxon>
        <taxon>fabids</taxon>
        <taxon>Rosales</taxon>
        <taxon>Rosaceae</taxon>
        <taxon>Amygdaloideae</taxon>
        <taxon>Amygdaleae</taxon>
        <taxon>Prunus</taxon>
    </lineage>
</organism>
<sequence>MCNEPNYYSHQADHPIGYGGQYNLKVGKRPSGGDTHMIKEHINEMTSKMDVLKEFTDGLRTSHDLVIQSLHEISSRLSQRAEGQTLNPNLDSQSQEENTQMVAIRSPVPPTPLEENEVGKEYKNEKEVGEMTLKFNIQINIPIENLKLVEEKESTQGDETQKVVNVEDGNIIQPKAMILECNGLPSSEREGRSTTQSAIMIHMIVGEKLDIVRPQLHVVKFIKPQPKTKISQPSTLGGHEGSAKVMAKSHPGRTSRPSTSTHHQQNGKMRVENKKGSKLGVKHGWPPPWSP</sequence>
<name>A0A314UBZ2_PRUYE</name>
<dbReference type="AlphaFoldDB" id="A0A314UBZ2"/>
<dbReference type="Proteomes" id="UP000250321">
    <property type="component" value="Unassembled WGS sequence"/>
</dbReference>
<reference evidence="2 3" key="1">
    <citation type="submission" date="2018-02" db="EMBL/GenBank/DDBJ databases">
        <title>Draft genome of wild Prunus yedoensis var. nudiflora.</title>
        <authorList>
            <person name="Baek S."/>
            <person name="Kim J.-H."/>
            <person name="Choi K."/>
            <person name="Kim G.-B."/>
            <person name="Cho A."/>
            <person name="Jang H."/>
            <person name="Shin C.-H."/>
            <person name="Yu H.-J."/>
            <person name="Mun J.-H."/>
        </authorList>
    </citation>
    <scope>NUCLEOTIDE SEQUENCE [LARGE SCALE GENOMIC DNA]</scope>
    <source>
        <strain evidence="3">cv. Jeju island</strain>
        <tissue evidence="2">Leaf</tissue>
    </source>
</reference>
<protein>
    <submittedName>
        <fullName evidence="2">Uncharacterized protein</fullName>
    </submittedName>
</protein>
<gene>
    <name evidence="2" type="ORF">Pyn_17631</name>
</gene>
<feature type="compositionally biased region" description="Polar residues" evidence="1">
    <location>
        <begin position="255"/>
        <end position="267"/>
    </location>
</feature>
<keyword evidence="3" id="KW-1185">Reference proteome</keyword>